<evidence type="ECO:0000313" key="3">
    <source>
        <dbReference type="EMBL" id="EMY82228.1"/>
    </source>
</evidence>
<dbReference type="eggNOG" id="ENOG502ZW61">
    <property type="taxonomic scope" value="Bacteria"/>
</dbReference>
<name>N1X2D5_9FLAO</name>
<proteinExistence type="predicted"/>
<dbReference type="AlphaFoldDB" id="N1X2D5"/>
<evidence type="ECO:0000259" key="2">
    <source>
        <dbReference type="Pfam" id="PF20448"/>
    </source>
</evidence>
<dbReference type="RefSeq" id="WP_003436614.1">
    <property type="nucleotide sequence ID" value="NZ_APLF01000003.1"/>
</dbReference>
<dbReference type="Proteomes" id="UP000012317">
    <property type="component" value="Unassembled WGS sequence"/>
</dbReference>
<dbReference type="Pfam" id="PF20448">
    <property type="entry name" value="DUF6705"/>
    <property type="match status" value="1"/>
</dbReference>
<comment type="caution">
    <text evidence="3">The sequence shown here is derived from an EMBL/GenBank/DDBJ whole genome shotgun (WGS) entry which is preliminary data.</text>
</comment>
<feature type="domain" description="DUF6705" evidence="2">
    <location>
        <begin position="1"/>
        <end position="171"/>
    </location>
</feature>
<dbReference type="STRING" id="1189619.pgond44_03288"/>
<feature type="signal peptide" evidence="1">
    <location>
        <begin position="1"/>
        <end position="19"/>
    </location>
</feature>
<sequence length="173" mass="20212">MKTIIFTLALLLNLSCVTAQEVTIKKGTKIEDVKKGTYYKTDKALLNKYLGIWSTTVNKKVFKFEILKSKTEVDGIFIDRIVGRYYYDEKSDVYLSDATYECSAMEYGLDVLEKGKLRFRFFDYDNDKLGVLEFELIEENKASWHLLERGGYRDESFRKGFSVPTEMVLIRKK</sequence>
<dbReference type="EMBL" id="APLF01000003">
    <property type="protein sequence ID" value="EMY82228.1"/>
    <property type="molecule type" value="Genomic_DNA"/>
</dbReference>
<feature type="chain" id="PRO_5004113411" description="DUF6705 domain-containing protein" evidence="1">
    <location>
        <begin position="20"/>
        <end position="173"/>
    </location>
</feature>
<dbReference type="InterPro" id="IPR046551">
    <property type="entry name" value="DUF6705"/>
</dbReference>
<evidence type="ECO:0000256" key="1">
    <source>
        <dbReference type="SAM" id="SignalP"/>
    </source>
</evidence>
<organism evidence="3 4">
    <name type="scientific">Psychroflexus gondwanensis ACAM 44</name>
    <dbReference type="NCBI Taxonomy" id="1189619"/>
    <lineage>
        <taxon>Bacteria</taxon>
        <taxon>Pseudomonadati</taxon>
        <taxon>Bacteroidota</taxon>
        <taxon>Flavobacteriia</taxon>
        <taxon>Flavobacteriales</taxon>
        <taxon>Flavobacteriaceae</taxon>
        <taxon>Psychroflexus</taxon>
    </lineage>
</organism>
<gene>
    <name evidence="3" type="ORF">pgond44_03288</name>
</gene>
<reference evidence="3 4" key="1">
    <citation type="journal article" date="2014" name="Genome Biol. Evol.">
        <title>Extensive gene acquisition in the extremely psychrophilic bacterial species Psychroflexus torquis and the link to sea-ice ecosystem specialism.</title>
        <authorList>
            <person name="Feng S."/>
            <person name="Powell S.M."/>
            <person name="Wilson R."/>
            <person name="Bowman J.P."/>
        </authorList>
    </citation>
    <scope>NUCLEOTIDE SEQUENCE [LARGE SCALE GENOMIC DNA]</scope>
    <source>
        <strain evidence="3 4">ACAM 44</strain>
    </source>
</reference>
<keyword evidence="1" id="KW-0732">Signal</keyword>
<evidence type="ECO:0000313" key="4">
    <source>
        <dbReference type="Proteomes" id="UP000012317"/>
    </source>
</evidence>
<protein>
    <recommendedName>
        <fullName evidence="2">DUF6705 domain-containing protein</fullName>
    </recommendedName>
</protein>
<accession>N1X2D5</accession>
<keyword evidence="4" id="KW-1185">Reference proteome</keyword>